<keyword evidence="2" id="KW-1185">Reference proteome</keyword>
<gene>
    <name evidence="1" type="ORF">DMC30DRAFT_173546</name>
</gene>
<name>A0A5C5FYU3_9BASI</name>
<reference evidence="1 2" key="1">
    <citation type="submission" date="2019-03" db="EMBL/GenBank/DDBJ databases">
        <title>Rhodosporidium diobovatum UCD-FST 08-225 genome sequencing, assembly, and annotation.</title>
        <authorList>
            <person name="Fakankun I.U."/>
            <person name="Fristensky B."/>
            <person name="Levin D.B."/>
        </authorList>
    </citation>
    <scope>NUCLEOTIDE SEQUENCE [LARGE SCALE GENOMIC DNA]</scope>
    <source>
        <strain evidence="1 2">UCD-FST 08-225</strain>
    </source>
</reference>
<accession>A0A5C5FYU3</accession>
<dbReference type="OrthoDB" id="3176531at2759"/>
<dbReference type="EMBL" id="SOZI01000032">
    <property type="protein sequence ID" value="TNY22057.1"/>
    <property type="molecule type" value="Genomic_DNA"/>
</dbReference>
<evidence type="ECO:0000313" key="2">
    <source>
        <dbReference type="Proteomes" id="UP000311382"/>
    </source>
</evidence>
<organism evidence="1 2">
    <name type="scientific">Rhodotorula diobovata</name>
    <dbReference type="NCBI Taxonomy" id="5288"/>
    <lineage>
        <taxon>Eukaryota</taxon>
        <taxon>Fungi</taxon>
        <taxon>Dikarya</taxon>
        <taxon>Basidiomycota</taxon>
        <taxon>Pucciniomycotina</taxon>
        <taxon>Microbotryomycetes</taxon>
        <taxon>Sporidiobolales</taxon>
        <taxon>Sporidiobolaceae</taxon>
        <taxon>Rhodotorula</taxon>
    </lineage>
</organism>
<dbReference type="Proteomes" id="UP000311382">
    <property type="component" value="Unassembled WGS sequence"/>
</dbReference>
<evidence type="ECO:0000313" key="1">
    <source>
        <dbReference type="EMBL" id="TNY22057.1"/>
    </source>
</evidence>
<dbReference type="STRING" id="5288.A0A5C5FYU3"/>
<comment type="caution">
    <text evidence="1">The sequence shown here is derived from an EMBL/GenBank/DDBJ whole genome shotgun (WGS) entry which is preliminary data.</text>
</comment>
<proteinExistence type="predicted"/>
<protein>
    <submittedName>
        <fullName evidence="1">Uncharacterized protein</fullName>
    </submittedName>
</protein>
<dbReference type="AlphaFoldDB" id="A0A5C5FYU3"/>
<sequence length="362" mass="40659">MNASLLYEDYEAVKERDVEPGTWPKDLPLLLRPLTPAPVELDLCSPACHAYVPPHLGDKSLSILSAVRSAIGHRRLPSCSEAARRGTLRGGYFPVGMFDLLYPEHRQPVGWDSTRLSAGHTRWTPFVCEWRSDGRRVANPASCIAKEHRLLLIGDSHARAMFDLVSHRLSGNKTIVQKSVKSAHKNATRGNVHLDFTFNPFLNKTFTCERFGGYDTIAVSTTALNCATYDTLRKELEHLFSAWPRLAYECRRPITPRNLAILDSSTARATGFIWLNLPAFHPQLHRHDCRTGPRLHFWNERFGRLARRHGWEVVDVESLTKPIAIDMTLGDGVHYIGTDAAEPAADDFIDRLGLCGETSARD</sequence>